<feature type="compositionally biased region" description="Low complexity" evidence="1">
    <location>
        <begin position="10"/>
        <end position="21"/>
    </location>
</feature>
<proteinExistence type="predicted"/>
<dbReference type="AlphaFoldDB" id="A0A499UVZ8"/>
<feature type="region of interest" description="Disordered" evidence="1">
    <location>
        <begin position="1"/>
        <end position="89"/>
    </location>
</feature>
<dbReference type="EMBL" id="AP019620">
    <property type="protein sequence ID" value="BBJ44830.1"/>
    <property type="molecule type" value="Genomic_DNA"/>
</dbReference>
<evidence type="ECO:0000313" key="3">
    <source>
        <dbReference type="Proteomes" id="UP000463951"/>
    </source>
</evidence>
<dbReference type="Proteomes" id="UP000463951">
    <property type="component" value="Chromosome"/>
</dbReference>
<organism evidence="2 3">
    <name type="scientific">Streptomyces antimycoticus</name>
    <dbReference type="NCBI Taxonomy" id="68175"/>
    <lineage>
        <taxon>Bacteria</taxon>
        <taxon>Bacillati</taxon>
        <taxon>Actinomycetota</taxon>
        <taxon>Actinomycetes</taxon>
        <taxon>Kitasatosporales</taxon>
        <taxon>Streptomycetaceae</taxon>
        <taxon>Streptomyces</taxon>
        <taxon>Streptomyces violaceusniger group</taxon>
    </lineage>
</organism>
<protein>
    <submittedName>
        <fullName evidence="2">Uncharacterized protein</fullName>
    </submittedName>
</protein>
<sequence>MSPAWAAETSPHSAAQPAAPSRARKTARGVDSSMNAPPRTGVRRRTVRPGSGSSLRTARSTPKSGRTPARSHARANRTAPARLSRSVSAIASIPRSAARCASRSGCAAPYRMENPDAVCRCVKPGIRTSRCSHP</sequence>
<gene>
    <name evidence="2" type="ORF">SSPO_075480</name>
</gene>
<feature type="compositionally biased region" description="Polar residues" evidence="1">
    <location>
        <begin position="55"/>
        <end position="64"/>
    </location>
</feature>
<name>A0A499UVZ8_9ACTN</name>
<reference evidence="2 3" key="1">
    <citation type="journal article" date="2020" name="Int. J. Syst. Evol. Microbiol.">
        <title>Reclassification of Streptomyces castelarensis and Streptomyces sporoclivatus as later heterotypic synonyms of Streptomyces antimycoticus.</title>
        <authorList>
            <person name="Komaki H."/>
            <person name="Tamura T."/>
        </authorList>
    </citation>
    <scope>NUCLEOTIDE SEQUENCE [LARGE SCALE GENOMIC DNA]</scope>
    <source>
        <strain evidence="2 3">NBRC 100767</strain>
    </source>
</reference>
<accession>A0A499UVZ8</accession>
<evidence type="ECO:0000256" key="1">
    <source>
        <dbReference type="SAM" id="MobiDB-lite"/>
    </source>
</evidence>
<evidence type="ECO:0000313" key="2">
    <source>
        <dbReference type="EMBL" id="BBJ44830.1"/>
    </source>
</evidence>